<feature type="domain" description="PIN" evidence="1">
    <location>
        <begin position="4"/>
        <end position="119"/>
    </location>
</feature>
<dbReference type="AlphaFoldDB" id="A0A1M6N493"/>
<dbReference type="SUPFAM" id="SSF88723">
    <property type="entry name" value="PIN domain-like"/>
    <property type="match status" value="1"/>
</dbReference>
<keyword evidence="3" id="KW-1185">Reference proteome</keyword>
<dbReference type="Proteomes" id="UP000184050">
    <property type="component" value="Unassembled WGS sequence"/>
</dbReference>
<evidence type="ECO:0000313" key="2">
    <source>
        <dbReference type="EMBL" id="SHJ90510.1"/>
    </source>
</evidence>
<evidence type="ECO:0000259" key="1">
    <source>
        <dbReference type="Pfam" id="PF10130"/>
    </source>
</evidence>
<dbReference type="OrthoDB" id="799916at2"/>
<evidence type="ECO:0000313" key="3">
    <source>
        <dbReference type="Proteomes" id="UP000184050"/>
    </source>
</evidence>
<sequence>MKLIVDTNIVFSTILNSQSWIGQILLHPDDTLIFFSPLFLRKEILNHKHKIKQRTNLSEVELDELIDLVYSKIQFIDEKLIPKEIFKIADQLTREIDFDDAVFIALAIHQNCKLWTGDKNS</sequence>
<proteinExistence type="predicted"/>
<dbReference type="InterPro" id="IPR044153">
    <property type="entry name" value="PIN_Pae0151-like"/>
</dbReference>
<reference evidence="2 3" key="1">
    <citation type="submission" date="2016-11" db="EMBL/GenBank/DDBJ databases">
        <authorList>
            <person name="Jaros S."/>
            <person name="Januszkiewicz K."/>
            <person name="Wedrychowicz H."/>
        </authorList>
    </citation>
    <scope>NUCLEOTIDE SEQUENCE [LARGE SCALE GENOMIC DNA]</scope>
    <source>
        <strain evidence="2 3">DSM 27063</strain>
    </source>
</reference>
<gene>
    <name evidence="2" type="ORF">SAMN05444280_13913</name>
</gene>
<dbReference type="Gene3D" id="3.40.50.1010">
    <property type="entry name" value="5'-nuclease"/>
    <property type="match status" value="1"/>
</dbReference>
<dbReference type="CDD" id="cd09873">
    <property type="entry name" value="PIN_Pae0151-like"/>
    <property type="match status" value="1"/>
</dbReference>
<dbReference type="RefSeq" id="WP_073173172.1">
    <property type="nucleotide sequence ID" value="NZ_FQZE01000039.1"/>
</dbReference>
<dbReference type="STRING" id="1168035.SAMN05444280_13913"/>
<dbReference type="InterPro" id="IPR029060">
    <property type="entry name" value="PIN-like_dom_sf"/>
</dbReference>
<dbReference type="Pfam" id="PF10130">
    <property type="entry name" value="PIN_2"/>
    <property type="match status" value="1"/>
</dbReference>
<dbReference type="EMBL" id="FQZE01000039">
    <property type="protein sequence ID" value="SHJ90510.1"/>
    <property type="molecule type" value="Genomic_DNA"/>
</dbReference>
<protein>
    <submittedName>
        <fullName evidence="2">PIN domain-containing protein</fullName>
    </submittedName>
</protein>
<accession>A0A1M6N493</accession>
<dbReference type="InterPro" id="IPR002716">
    <property type="entry name" value="PIN_dom"/>
</dbReference>
<organism evidence="2 3">
    <name type="scientific">Tangfeifania diversioriginum</name>
    <dbReference type="NCBI Taxonomy" id="1168035"/>
    <lineage>
        <taxon>Bacteria</taxon>
        <taxon>Pseudomonadati</taxon>
        <taxon>Bacteroidota</taxon>
        <taxon>Bacteroidia</taxon>
        <taxon>Marinilabiliales</taxon>
        <taxon>Prolixibacteraceae</taxon>
        <taxon>Tangfeifania</taxon>
    </lineage>
</organism>
<name>A0A1M6N493_9BACT</name>